<organism evidence="1 2">
    <name type="scientific">Gordonia phage Avazak</name>
    <dbReference type="NCBI Taxonomy" id="2656529"/>
    <lineage>
        <taxon>Viruses</taxon>
        <taxon>Duplodnaviria</taxon>
        <taxon>Heunggongvirae</taxon>
        <taxon>Uroviricota</taxon>
        <taxon>Caudoviricetes</taxon>
        <taxon>Deejayvirinae</taxon>
        <taxon>Tanisvirus</taxon>
        <taxon>Tanisvirus avazak</taxon>
    </lineage>
</organism>
<dbReference type="Proteomes" id="UP000425472">
    <property type="component" value="Segment"/>
</dbReference>
<gene>
    <name evidence="1" type="primary">50</name>
    <name evidence="1" type="ORF">SEA_AVAZAK_50</name>
</gene>
<sequence length="76" mass="8611">MAEITKSIMERGTDESLVDDSDILGRMEELYVSSCQHGCKYYVDPETGLVVLSHNRNYGCRTRKADILVKNRTINA</sequence>
<evidence type="ECO:0000313" key="1">
    <source>
        <dbReference type="EMBL" id="QGJ88030.1"/>
    </source>
</evidence>
<dbReference type="EMBL" id="MN585971">
    <property type="protein sequence ID" value="QGJ88030.1"/>
    <property type="molecule type" value="Genomic_DNA"/>
</dbReference>
<reference evidence="1 2" key="1">
    <citation type="submission" date="2019-10" db="EMBL/GenBank/DDBJ databases">
        <authorList>
            <person name="Millar G.J."/>
            <person name="Stotolongo A."/>
            <person name="Acosta C.G."/>
            <person name="Alexandre C.L."/>
            <person name="Birchfield S.K."/>
            <person name="Bradshaw K.L."/>
            <person name="Collins J.L."/>
            <person name="Emile S.L."/>
            <person name="Gale T.J."/>
            <person name="Higgs R.I."/>
            <person name="Jakubik A.E."/>
            <person name="Jasna A.S."/>
            <person name="Lightbourn T.A."/>
            <person name="Ortegon K.B."/>
            <person name="Sargent D.P."/>
            <person name="Thermozier K.N."/>
            <person name="Thomas F."/>
            <person name="Tucker J.D."/>
            <person name="White J.S."/>
            <person name="Sconiers W.B."/>
            <person name="Coleman S.T."/>
            <person name="Riley H.L."/>
            <person name="Garlena R.A."/>
            <person name="Russell D.A."/>
            <person name="Pope W.H."/>
            <person name="Jacobs-Sera D."/>
            <person name="Hatfull G.F."/>
        </authorList>
    </citation>
    <scope>NUCLEOTIDE SEQUENCE [LARGE SCALE GENOMIC DNA]</scope>
</reference>
<dbReference type="KEGG" id="vg:55624299"/>
<proteinExistence type="predicted"/>
<dbReference type="GeneID" id="55624299"/>
<accession>A0A649V6U9</accession>
<evidence type="ECO:0000313" key="2">
    <source>
        <dbReference type="Proteomes" id="UP000425472"/>
    </source>
</evidence>
<name>A0A649V6U9_9CAUD</name>
<dbReference type="RefSeq" id="YP_009853616.1">
    <property type="nucleotide sequence ID" value="NC_048822.1"/>
</dbReference>
<keyword evidence="2" id="KW-1185">Reference proteome</keyword>
<protein>
    <submittedName>
        <fullName evidence="1">Uncharacterized protein</fullName>
    </submittedName>
</protein>